<evidence type="ECO:0000256" key="1">
    <source>
        <dbReference type="SAM" id="SignalP"/>
    </source>
</evidence>
<comment type="caution">
    <text evidence="2">The sequence shown here is derived from an EMBL/GenBank/DDBJ whole genome shotgun (WGS) entry which is preliminary data.</text>
</comment>
<name>A0A368MWM1_9FLAO</name>
<dbReference type="Proteomes" id="UP000252172">
    <property type="component" value="Unassembled WGS sequence"/>
</dbReference>
<evidence type="ECO:0000313" key="2">
    <source>
        <dbReference type="EMBL" id="RCU42647.1"/>
    </source>
</evidence>
<organism evidence="2 3">
    <name type="scientific">Chryseobacterium lacus</name>
    <dbReference type="NCBI Taxonomy" id="2058346"/>
    <lineage>
        <taxon>Bacteria</taxon>
        <taxon>Pseudomonadati</taxon>
        <taxon>Bacteroidota</taxon>
        <taxon>Flavobacteriia</taxon>
        <taxon>Flavobacteriales</taxon>
        <taxon>Weeksellaceae</taxon>
        <taxon>Chryseobacterium group</taxon>
        <taxon>Chryseobacterium</taxon>
    </lineage>
</organism>
<dbReference type="EMBL" id="QPIE01000005">
    <property type="protein sequence ID" value="RCU42647.1"/>
    <property type="molecule type" value="Genomic_DNA"/>
</dbReference>
<dbReference type="Gene3D" id="2.40.160.20">
    <property type="match status" value="1"/>
</dbReference>
<feature type="chain" id="PRO_5016579882" description="Outer membrane protein beta-barrel domain-containing protein" evidence="1">
    <location>
        <begin position="19"/>
        <end position="218"/>
    </location>
</feature>
<dbReference type="OrthoDB" id="965683at2"/>
<reference evidence="2 3" key="1">
    <citation type="submission" date="2018-07" db="EMBL/GenBank/DDBJ databases">
        <title>Chryseobacterium lacus sp. nov., isolated from lake water.</title>
        <authorList>
            <person name="Li C.-M."/>
        </authorList>
    </citation>
    <scope>NUCLEOTIDE SEQUENCE [LARGE SCALE GENOMIC DNA]</scope>
    <source>
        <strain evidence="2 3">YLOS41</strain>
    </source>
</reference>
<feature type="signal peptide" evidence="1">
    <location>
        <begin position="1"/>
        <end position="18"/>
    </location>
</feature>
<evidence type="ECO:0008006" key="4">
    <source>
        <dbReference type="Google" id="ProtNLM"/>
    </source>
</evidence>
<keyword evidence="1" id="KW-0732">Signal</keyword>
<sequence length="218" mass="23258">MKKLFLVGALALFSAVSAQEFKPTAGDVTVDLGVAGGLGNTTINLPDQGFGTGAMFKARYFKTENIAYRGTLFVGNVSETDNSTPDIKKENNFYGFGLGFGMERHFTGTERLSPYVGGDVLLGYGSMNIKSTEITTGDVEELKGPGVFRFGVRGVFGADYYIAKRVFLGVEAGLGLMYESEGDTTLKRTGDADVVTKGGSSFRITPEVVTGIRVGFAF</sequence>
<protein>
    <recommendedName>
        <fullName evidence="4">Outer membrane protein beta-barrel domain-containing protein</fullName>
    </recommendedName>
</protein>
<proteinExistence type="predicted"/>
<keyword evidence="3" id="KW-1185">Reference proteome</keyword>
<dbReference type="InterPro" id="IPR011250">
    <property type="entry name" value="OMP/PagP_B-barrel"/>
</dbReference>
<accession>A0A368MWM1</accession>
<evidence type="ECO:0000313" key="3">
    <source>
        <dbReference type="Proteomes" id="UP000252172"/>
    </source>
</evidence>
<dbReference type="AlphaFoldDB" id="A0A368MWM1"/>
<dbReference type="RefSeq" id="WP_114303859.1">
    <property type="nucleotide sequence ID" value="NZ_QPIE01000005.1"/>
</dbReference>
<gene>
    <name evidence="2" type="ORF">DQ356_07425</name>
</gene>
<dbReference type="SUPFAM" id="SSF56925">
    <property type="entry name" value="OMPA-like"/>
    <property type="match status" value="1"/>
</dbReference>